<dbReference type="Proteomes" id="UP000323930">
    <property type="component" value="Unassembled WGS sequence"/>
</dbReference>
<keyword evidence="8" id="KW-1185">Reference proteome</keyword>
<dbReference type="GO" id="GO:0005886">
    <property type="term" value="C:plasma membrane"/>
    <property type="evidence" value="ECO:0007669"/>
    <property type="project" value="UniProtKB-SubCell"/>
</dbReference>
<dbReference type="InterPro" id="IPR050833">
    <property type="entry name" value="Poly_Biosynth_Transport"/>
</dbReference>
<accession>A0A5D0HNC3</accession>
<feature type="transmembrane region" description="Helical" evidence="6">
    <location>
        <begin position="147"/>
        <end position="169"/>
    </location>
</feature>
<keyword evidence="2" id="KW-1003">Cell membrane</keyword>
<evidence type="ECO:0000256" key="5">
    <source>
        <dbReference type="ARBA" id="ARBA00023136"/>
    </source>
</evidence>
<feature type="transmembrane region" description="Helical" evidence="6">
    <location>
        <begin position="112"/>
        <end position="135"/>
    </location>
</feature>
<protein>
    <submittedName>
        <fullName evidence="7">Sugar transporter</fullName>
    </submittedName>
</protein>
<reference evidence="7 8" key="1">
    <citation type="submission" date="2019-08" db="EMBL/GenBank/DDBJ databases">
        <title>Seonamhaeicola sediminis sp. nov., isolated from marine sediment.</title>
        <authorList>
            <person name="Cao W.R."/>
        </authorList>
    </citation>
    <scope>NUCLEOTIDE SEQUENCE [LARGE SCALE GENOMIC DNA]</scope>
    <source>
        <strain evidence="7 8">B011</strain>
    </source>
</reference>
<evidence type="ECO:0000256" key="3">
    <source>
        <dbReference type="ARBA" id="ARBA00022692"/>
    </source>
</evidence>
<feature type="transmembrane region" description="Helical" evidence="6">
    <location>
        <begin position="46"/>
        <end position="67"/>
    </location>
</feature>
<evidence type="ECO:0000256" key="2">
    <source>
        <dbReference type="ARBA" id="ARBA00022475"/>
    </source>
</evidence>
<name>A0A5D0HNC3_9FLAO</name>
<feature type="transmembrane region" description="Helical" evidence="6">
    <location>
        <begin position="7"/>
        <end position="26"/>
    </location>
</feature>
<dbReference type="PANTHER" id="PTHR30250">
    <property type="entry name" value="PST FAMILY PREDICTED COLANIC ACID TRANSPORTER"/>
    <property type="match status" value="1"/>
</dbReference>
<organism evidence="7 8">
    <name type="scientific">Seonamhaeicola marinus</name>
    <dbReference type="NCBI Taxonomy" id="1912246"/>
    <lineage>
        <taxon>Bacteria</taxon>
        <taxon>Pseudomonadati</taxon>
        <taxon>Bacteroidota</taxon>
        <taxon>Flavobacteriia</taxon>
        <taxon>Flavobacteriales</taxon>
        <taxon>Flavobacteriaceae</taxon>
    </lineage>
</organism>
<comment type="caution">
    <text evidence="7">The sequence shown here is derived from an EMBL/GenBank/DDBJ whole genome shotgun (WGS) entry which is preliminary data.</text>
</comment>
<dbReference type="PANTHER" id="PTHR30250:SF26">
    <property type="entry name" value="PSMA PROTEIN"/>
    <property type="match status" value="1"/>
</dbReference>
<evidence type="ECO:0000256" key="4">
    <source>
        <dbReference type="ARBA" id="ARBA00022989"/>
    </source>
</evidence>
<feature type="transmembrane region" description="Helical" evidence="6">
    <location>
        <begin position="362"/>
        <end position="386"/>
    </location>
</feature>
<dbReference type="RefSeq" id="WP_187388338.1">
    <property type="nucleotide sequence ID" value="NZ_VSDQ01000718.1"/>
</dbReference>
<dbReference type="AlphaFoldDB" id="A0A5D0HNC3"/>
<feature type="transmembrane region" description="Helical" evidence="6">
    <location>
        <begin position="175"/>
        <end position="193"/>
    </location>
</feature>
<evidence type="ECO:0000256" key="6">
    <source>
        <dbReference type="SAM" id="Phobius"/>
    </source>
</evidence>
<dbReference type="EMBL" id="VSDQ01000718">
    <property type="protein sequence ID" value="TYA71869.1"/>
    <property type="molecule type" value="Genomic_DNA"/>
</dbReference>
<feature type="transmembrane region" description="Helical" evidence="6">
    <location>
        <begin position="434"/>
        <end position="453"/>
    </location>
</feature>
<sequence length="510" mass="59080">MKNAKIGLLFYSIIVFVHFFSRKYFLQYLGDEFIGVTTTLRSILSFLNLAELGVGTAVGFALYKPLFNDNRDELNKIISLVGFIYKKIGYFILITGALVSLFFPIIFDNTEINLSIIYFGFYSFLIAALLTYFYNYHLILLEADQKAYVVTSYFQSANIVRLLLQTILAIYTQSFFVWIFLELIFSFIFSIIIRKKVKQTYPWLILNSKSTKDILNEFKTLTKKIKQTFIHKISAFVLTSTDQLLIFSLISVKSVAFFGNYQLIFNQINSLLNSFFKGSGASIGNLVAENNRDNIDKIFWELMAIRYFIGGIVSIGIFYLLEPFISVWLGEKYVLNRFVLILMVINFLISQIRVPVENFKNAYGLFSDTWAPAVEIIVNLGISLVFGRLWGIAGIMLGTLVSLSIIVILWKPFFLYRAGFKRNFLDYWKHNLKLLLSLFLSFYIIDFCTKTFMPKISISNFYELVIFAIKISICVIVIYTPILYLFNKGFRDATQRFLVIIKNLNKSWKK</sequence>
<gene>
    <name evidence="7" type="ORF">FUA24_20175</name>
</gene>
<feature type="transmembrane region" description="Helical" evidence="6">
    <location>
        <begin position="88"/>
        <end position="106"/>
    </location>
</feature>
<comment type="subcellular location">
    <subcellularLocation>
        <location evidence="1">Cell membrane</location>
        <topology evidence="1">Multi-pass membrane protein</topology>
    </subcellularLocation>
</comment>
<keyword evidence="5 6" id="KW-0472">Membrane</keyword>
<feature type="transmembrane region" description="Helical" evidence="6">
    <location>
        <begin position="392"/>
        <end position="413"/>
    </location>
</feature>
<feature type="transmembrane region" description="Helical" evidence="6">
    <location>
        <begin position="333"/>
        <end position="350"/>
    </location>
</feature>
<evidence type="ECO:0000313" key="8">
    <source>
        <dbReference type="Proteomes" id="UP000323930"/>
    </source>
</evidence>
<evidence type="ECO:0000256" key="1">
    <source>
        <dbReference type="ARBA" id="ARBA00004651"/>
    </source>
</evidence>
<keyword evidence="7" id="KW-0813">Transport</keyword>
<proteinExistence type="predicted"/>
<evidence type="ECO:0000313" key="7">
    <source>
        <dbReference type="EMBL" id="TYA71869.1"/>
    </source>
</evidence>
<feature type="transmembrane region" description="Helical" evidence="6">
    <location>
        <begin position="298"/>
        <end position="321"/>
    </location>
</feature>
<keyword evidence="7" id="KW-0762">Sugar transport</keyword>
<feature type="transmembrane region" description="Helical" evidence="6">
    <location>
        <begin position="465"/>
        <end position="486"/>
    </location>
</feature>
<keyword evidence="3 6" id="KW-0812">Transmembrane</keyword>
<keyword evidence="4 6" id="KW-1133">Transmembrane helix</keyword>